<protein>
    <submittedName>
        <fullName evidence="2">Uncharacterized protein</fullName>
    </submittedName>
</protein>
<feature type="region of interest" description="Disordered" evidence="1">
    <location>
        <begin position="1"/>
        <end position="276"/>
    </location>
</feature>
<reference evidence="2" key="1">
    <citation type="submission" date="2020-07" db="EMBL/GenBank/DDBJ databases">
        <title>Genome sequence and genetic diversity analysis of an under-domesticated orphan crop, white fonio (Digitaria exilis).</title>
        <authorList>
            <person name="Bennetzen J.L."/>
            <person name="Chen S."/>
            <person name="Ma X."/>
            <person name="Wang X."/>
            <person name="Yssel A.E.J."/>
            <person name="Chaluvadi S.R."/>
            <person name="Johnson M."/>
            <person name="Gangashetty P."/>
            <person name="Hamidou F."/>
            <person name="Sanogo M.D."/>
            <person name="Zwaenepoel A."/>
            <person name="Wallace J."/>
            <person name="Van De Peer Y."/>
            <person name="Van Deynze A."/>
        </authorList>
    </citation>
    <scope>NUCLEOTIDE SEQUENCE</scope>
    <source>
        <tissue evidence="2">Leaves</tissue>
    </source>
</reference>
<feature type="compositionally biased region" description="Low complexity" evidence="1">
    <location>
        <begin position="72"/>
        <end position="101"/>
    </location>
</feature>
<dbReference type="EMBL" id="JACEFO010000166">
    <property type="protein sequence ID" value="KAF8779577.1"/>
    <property type="molecule type" value="Genomic_DNA"/>
</dbReference>
<dbReference type="AlphaFoldDB" id="A0A835FWN1"/>
<evidence type="ECO:0000313" key="3">
    <source>
        <dbReference type="Proteomes" id="UP000636709"/>
    </source>
</evidence>
<organism evidence="2 3">
    <name type="scientific">Digitaria exilis</name>
    <dbReference type="NCBI Taxonomy" id="1010633"/>
    <lineage>
        <taxon>Eukaryota</taxon>
        <taxon>Viridiplantae</taxon>
        <taxon>Streptophyta</taxon>
        <taxon>Embryophyta</taxon>
        <taxon>Tracheophyta</taxon>
        <taxon>Spermatophyta</taxon>
        <taxon>Magnoliopsida</taxon>
        <taxon>Liliopsida</taxon>
        <taxon>Poales</taxon>
        <taxon>Poaceae</taxon>
        <taxon>PACMAD clade</taxon>
        <taxon>Panicoideae</taxon>
        <taxon>Panicodae</taxon>
        <taxon>Paniceae</taxon>
        <taxon>Anthephorinae</taxon>
        <taxon>Digitaria</taxon>
    </lineage>
</organism>
<accession>A0A835FWN1</accession>
<evidence type="ECO:0000256" key="1">
    <source>
        <dbReference type="SAM" id="MobiDB-lite"/>
    </source>
</evidence>
<feature type="compositionally biased region" description="Low complexity" evidence="1">
    <location>
        <begin position="225"/>
        <end position="268"/>
    </location>
</feature>
<feature type="compositionally biased region" description="Polar residues" evidence="1">
    <location>
        <begin position="54"/>
        <end position="67"/>
    </location>
</feature>
<keyword evidence="3" id="KW-1185">Reference proteome</keyword>
<proteinExistence type="predicted"/>
<evidence type="ECO:0000313" key="2">
    <source>
        <dbReference type="EMBL" id="KAF8779577.1"/>
    </source>
</evidence>
<sequence>MPVSSSYDTPPPQAAPFVPGAGAVAQPPNKPPGGEPASRPHPKASGGLGAGGTESASRTTPSASGATPWTGAASSWRAARRAPSTRSAAPRAAATATSTAKSRPRPPRGSPAAALVPYGSATPHHQFSPYYRNPGQLLPPAAHHMAAAAPWGSTRPRPLALPSTTSHSGRDDGDDLSGMAGVAGPCRHGPADERHVAWARGHPGRAGPGRSGSGPNSRRSRRTGCWRSRSGWGGASRSTTRPPCSSSATRSASSATCSRCGCTTTSTPRQEAVITT</sequence>
<name>A0A835FWN1_9POAL</name>
<comment type="caution">
    <text evidence="2">The sequence shown here is derived from an EMBL/GenBank/DDBJ whole genome shotgun (WGS) entry which is preliminary data.</text>
</comment>
<feature type="compositionally biased region" description="Low complexity" evidence="1">
    <location>
        <begin position="15"/>
        <end position="27"/>
    </location>
</feature>
<gene>
    <name evidence="2" type="ORF">HU200_002472</name>
</gene>
<dbReference type="Proteomes" id="UP000636709">
    <property type="component" value="Unassembled WGS sequence"/>
</dbReference>
<feature type="compositionally biased region" description="Low complexity" evidence="1">
    <location>
        <begin position="139"/>
        <end position="150"/>
    </location>
</feature>